<evidence type="ECO:0000256" key="1">
    <source>
        <dbReference type="ARBA" id="ARBA00022536"/>
    </source>
</evidence>
<dbReference type="PROSITE" id="PS01248">
    <property type="entry name" value="EGF_LAM_1"/>
    <property type="match status" value="1"/>
</dbReference>
<dbReference type="Gene3D" id="2.10.220.10">
    <property type="entry name" value="Hormone Receptor, Insulin-like Growth Factor Receptor 1, Chain A, domain 2"/>
    <property type="match status" value="2"/>
</dbReference>
<keyword evidence="7" id="KW-1185">Reference proteome</keyword>
<dbReference type="CDD" id="cd00064">
    <property type="entry name" value="FU"/>
    <property type="match status" value="1"/>
</dbReference>
<dbReference type="SUPFAM" id="SSF57184">
    <property type="entry name" value="Growth factor receptor domain"/>
    <property type="match status" value="4"/>
</dbReference>
<dbReference type="PROSITE" id="PS50026">
    <property type="entry name" value="EGF_3"/>
    <property type="match status" value="1"/>
</dbReference>
<dbReference type="EMBL" id="CALTRL010000952">
    <property type="protein sequence ID" value="CAH7670188.1"/>
    <property type="molecule type" value="Genomic_DNA"/>
</dbReference>
<dbReference type="InterPro" id="IPR000742">
    <property type="entry name" value="EGF"/>
</dbReference>
<feature type="domain" description="EGF-like" evidence="5">
    <location>
        <begin position="171"/>
        <end position="203"/>
    </location>
</feature>
<feature type="signal peptide" evidence="4">
    <location>
        <begin position="1"/>
        <end position="31"/>
    </location>
</feature>
<feature type="chain" id="PRO_5043605969" description="EGF-like domain-containing protein" evidence="4">
    <location>
        <begin position="32"/>
        <end position="860"/>
    </location>
</feature>
<accession>A0AAV0AMQ6</accession>
<evidence type="ECO:0000259" key="5">
    <source>
        <dbReference type="PROSITE" id="PS50026"/>
    </source>
</evidence>
<dbReference type="PANTHER" id="PTHR15332:SF175">
    <property type="entry name" value="PROPROTEIN CONVERTASE SUBTILISIN_KEXIN TYPE 5-LIKE"/>
    <property type="match status" value="1"/>
</dbReference>
<dbReference type="AlphaFoldDB" id="A0AAV0AMQ6"/>
<evidence type="ECO:0000313" key="6">
    <source>
        <dbReference type="EMBL" id="CAH7670188.1"/>
    </source>
</evidence>
<gene>
    <name evidence="6" type="ORF">PPACK8108_LOCUS4902</name>
</gene>
<dbReference type="SMART" id="SM00181">
    <property type="entry name" value="EGF"/>
    <property type="match status" value="4"/>
</dbReference>
<keyword evidence="3" id="KW-0812">Transmembrane</keyword>
<dbReference type="CDD" id="cd00055">
    <property type="entry name" value="EGF_Lam"/>
    <property type="match status" value="1"/>
</dbReference>
<feature type="transmembrane region" description="Helical" evidence="3">
    <location>
        <begin position="696"/>
        <end position="717"/>
    </location>
</feature>
<dbReference type="SMART" id="SM00261">
    <property type="entry name" value="FU"/>
    <property type="match status" value="6"/>
</dbReference>
<evidence type="ECO:0000256" key="3">
    <source>
        <dbReference type="SAM" id="Phobius"/>
    </source>
</evidence>
<comment type="caution">
    <text evidence="6">The sequence shown here is derived from an EMBL/GenBank/DDBJ whole genome shotgun (WGS) entry which is preliminary data.</text>
</comment>
<dbReference type="InterPro" id="IPR002049">
    <property type="entry name" value="LE_dom"/>
</dbReference>
<evidence type="ECO:0000256" key="2">
    <source>
        <dbReference type="PROSITE-ProRule" id="PRU00076"/>
    </source>
</evidence>
<keyword evidence="1 2" id="KW-0245">EGF-like domain</keyword>
<reference evidence="6" key="1">
    <citation type="submission" date="2022-06" db="EMBL/GenBank/DDBJ databases">
        <authorList>
            <consortium name="SYNGENTA / RWTH Aachen University"/>
        </authorList>
    </citation>
    <scope>NUCLEOTIDE SEQUENCE</scope>
</reference>
<evidence type="ECO:0000256" key="4">
    <source>
        <dbReference type="SAM" id="SignalP"/>
    </source>
</evidence>
<dbReference type="InterPro" id="IPR009030">
    <property type="entry name" value="Growth_fac_rcpt_cys_sf"/>
</dbReference>
<protein>
    <recommendedName>
        <fullName evidence="5">EGF-like domain-containing protein</fullName>
    </recommendedName>
</protein>
<keyword evidence="3" id="KW-1133">Transmembrane helix</keyword>
<feature type="disulfide bond" evidence="2">
    <location>
        <begin position="175"/>
        <end position="185"/>
    </location>
</feature>
<dbReference type="PANTHER" id="PTHR15332">
    <property type="entry name" value="PROPROTEIN CONVERTASE SUBTILISIN_KEXIN TYPE 5-LIKE"/>
    <property type="match status" value="1"/>
</dbReference>
<dbReference type="PROSITE" id="PS00022">
    <property type="entry name" value="EGF_1"/>
    <property type="match status" value="1"/>
</dbReference>
<organism evidence="6 7">
    <name type="scientific">Phakopsora pachyrhizi</name>
    <name type="common">Asian soybean rust disease fungus</name>
    <dbReference type="NCBI Taxonomy" id="170000"/>
    <lineage>
        <taxon>Eukaryota</taxon>
        <taxon>Fungi</taxon>
        <taxon>Dikarya</taxon>
        <taxon>Basidiomycota</taxon>
        <taxon>Pucciniomycotina</taxon>
        <taxon>Pucciniomycetes</taxon>
        <taxon>Pucciniales</taxon>
        <taxon>Phakopsoraceae</taxon>
        <taxon>Phakopsora</taxon>
    </lineage>
</organism>
<proteinExistence type="predicted"/>
<dbReference type="Proteomes" id="UP001153365">
    <property type="component" value="Unassembled WGS sequence"/>
</dbReference>
<keyword evidence="2" id="KW-1015">Disulfide bond</keyword>
<feature type="disulfide bond" evidence="2">
    <location>
        <begin position="193"/>
        <end position="202"/>
    </location>
</feature>
<comment type="caution">
    <text evidence="2">Lacks conserved residue(s) required for the propagation of feature annotation.</text>
</comment>
<evidence type="ECO:0000313" key="7">
    <source>
        <dbReference type="Proteomes" id="UP001153365"/>
    </source>
</evidence>
<dbReference type="InterPro" id="IPR006212">
    <property type="entry name" value="Furin_repeat"/>
</dbReference>
<name>A0AAV0AMQ6_PHAPC</name>
<keyword evidence="3" id="KW-0472">Membrane</keyword>
<keyword evidence="4" id="KW-0732">Signal</keyword>
<sequence length="860" mass="91383">MSHLSHPWRDQFYRLWITLWLHNFLLLSARSSISTICTPQACLNSSQKGFSVGASAGDPSITFLPGVYSSLQDSTTTILRPQPGFEASQHSDLAVTQSASLIAYSSPYYHLDPRPIERLGNLTGTIRSFLIAAGYLAVLGSEDDSQLTLTESCADIRQITGVGEIKSLSVESSNCPGGCGVGGRCNIQSKCDCAPGFSGSRCDSCAPGYFGRDCQACPNDCGKNVGTLCDDGITGSGSCFSPNSNLTINPNPVSQISELRCNCINGICTSSTSCSCSAGWKSASDGKLCASCQTGFYLNALGECSACSPGCRSCTSPIGICQDCVGGFINSGNDPTTCVPAALDLVGGNGTTGACREGFFNSQNSTCAPCDSGCKACSGASSSSCTQCPQKKALLTAAVVGGNSNLTGVCVDFDPGSGVCSTPESLGLFLFNQTKGLCDSAPRLCSAATIPGFSIIQSGSSTANNFQTCTSCVEGALLLPNLRGEIVQDARCVGVCPNGTYNNHQGQCYSCPIGCSNCFLPENIPTQKPQCLACSDATMFIQNGDCVKGCRPGTFAGTSLSDSPWSLKGSPVCFNCSSSCQTCSNSPTRCQSCPKARPALDPSTQTCSLACPKGSFADSSSGGRCSLCDSSCSTCHGPDFKSCLSCKEGKSLRNGRCEDSLCSGFNSSLFVMDWGICLGDLIAEVENYHKRLLPSWIVGVVTAILVLLLLAVSLSIWRYCQRRRRQKKTDRFKNELANADIKLDQIARPISYSESRRSWSTRPISSLASANSHANLDRSLSTDKFKIKRKSVSPEARLEALRYETQTANSTNCSIQHEFQTPNLHILEHYYPEKNKSFEEENNEGFKRVSSSVWFKGKHT</sequence>